<proteinExistence type="predicted"/>
<reference evidence="1 2" key="1">
    <citation type="submission" date="2019-03" db="EMBL/GenBank/DDBJ databases">
        <title>Genomic Encyclopedia of Type Strains, Phase IV (KMG-IV): sequencing the most valuable type-strain genomes for metagenomic binning, comparative biology and taxonomic classification.</title>
        <authorList>
            <person name="Goeker M."/>
        </authorList>
    </citation>
    <scope>NUCLEOTIDE SEQUENCE [LARGE SCALE GENOMIC DNA]</scope>
    <source>
        <strain evidence="1 2">DSM 23917</strain>
    </source>
</reference>
<dbReference type="AlphaFoldDB" id="A0A4R2LFS3"/>
<sequence>MAAFILGFSSCSKDDGPAYSATVLKNTELMTVLKSKGYIFDKEGKLELNDKVNATVSLDLSGTKIADFTGLDILPNLKEVKLSDNGYGPSFDFAKLPKQITGIDLTGNDIHNYDNLVKVEVEENGDETVTNLRDITKLYLPAEAKFNIKDLVRFYRKNEENIKSGKMDVKMIDDNGALSKYNTLRTVPDEKIRANFKKHFSSIFADDGIHIDINKQLSIKDKLNACVLNKAYGVKSAETLEGVQYIIENPYWEGKTFTIALSKKVKLPYMNLTSGISYMYISNVDVPDGMEFKNATKLTTISWTTSTGLKKVDLSQSSEFGQRDIEMEQNGPHGSALIFIDCPDLTEIILPSKTGLRAWQIILANLTNFKKVDLSNFKLIETLGIGDLPEDCAIVYPNLTEFHTHFNVTTYGCTQKTFDRQVTKDFIKKYFVNMNPQRLMESTTLYFKPAIRGVTWSSLIK</sequence>
<dbReference type="EMBL" id="SLXB01000029">
    <property type="protein sequence ID" value="TCO87863.1"/>
    <property type="molecule type" value="Genomic_DNA"/>
</dbReference>
<dbReference type="SUPFAM" id="SSF52058">
    <property type="entry name" value="L domain-like"/>
    <property type="match status" value="1"/>
</dbReference>
<comment type="caution">
    <text evidence="1">The sequence shown here is derived from an EMBL/GenBank/DDBJ whole genome shotgun (WGS) entry which is preliminary data.</text>
</comment>
<accession>A0A4R2LFS3</accession>
<name>A0A4R2LFS3_9BACE</name>
<dbReference type="Proteomes" id="UP000295600">
    <property type="component" value="Unassembled WGS sequence"/>
</dbReference>
<protein>
    <submittedName>
        <fullName evidence="1">Uncharacterized protein</fullName>
    </submittedName>
</protein>
<dbReference type="InterPro" id="IPR032675">
    <property type="entry name" value="LRR_dom_sf"/>
</dbReference>
<evidence type="ECO:0000313" key="1">
    <source>
        <dbReference type="EMBL" id="TCO87863.1"/>
    </source>
</evidence>
<gene>
    <name evidence="1" type="ORF">EV202_1292</name>
</gene>
<dbReference type="Gene3D" id="3.80.10.10">
    <property type="entry name" value="Ribonuclease Inhibitor"/>
    <property type="match status" value="1"/>
</dbReference>
<organism evidence="1 2">
    <name type="scientific">Prevotella heparinolytica</name>
    <dbReference type="NCBI Taxonomy" id="28113"/>
    <lineage>
        <taxon>Bacteria</taxon>
        <taxon>Pseudomonadati</taxon>
        <taxon>Bacteroidota</taxon>
        <taxon>Bacteroidia</taxon>
        <taxon>Bacteroidales</taxon>
        <taxon>Bacteroidaceae</taxon>
        <taxon>Bacteroides</taxon>
    </lineage>
</organism>
<evidence type="ECO:0000313" key="2">
    <source>
        <dbReference type="Proteomes" id="UP000295600"/>
    </source>
</evidence>